<dbReference type="EMBL" id="HBUF01377899">
    <property type="protein sequence ID" value="CAG6729101.1"/>
    <property type="molecule type" value="Transcribed_RNA"/>
</dbReference>
<proteinExistence type="predicted"/>
<reference evidence="1" key="1">
    <citation type="submission" date="2021-05" db="EMBL/GenBank/DDBJ databases">
        <authorList>
            <person name="Alioto T."/>
            <person name="Alioto T."/>
            <person name="Gomez Garrido J."/>
        </authorList>
    </citation>
    <scope>NUCLEOTIDE SEQUENCE</scope>
</reference>
<name>A0A8D9DTL3_9HEMI</name>
<sequence>MANLKMRSEMDLASLSVMTVHNLFPCFSFGNRNRQSMAIHIYDKATKKRYIYDIGTYLESSCNQVGMFLDSSEDISKFPDHYNDVCLMGRYYVLNAVESEQSTFLH</sequence>
<dbReference type="AlphaFoldDB" id="A0A8D9DTL3"/>
<accession>A0A8D9DTL3</accession>
<dbReference type="EMBL" id="HBUF01035141">
    <property type="protein sequence ID" value="CAG6616233.1"/>
    <property type="molecule type" value="Transcribed_RNA"/>
</dbReference>
<protein>
    <submittedName>
        <fullName evidence="1">Uncharacterized protein</fullName>
    </submittedName>
</protein>
<evidence type="ECO:0000313" key="1">
    <source>
        <dbReference type="EMBL" id="CAG6729101.1"/>
    </source>
</evidence>
<organism evidence="1">
    <name type="scientific">Cacopsylla melanoneura</name>
    <dbReference type="NCBI Taxonomy" id="428564"/>
    <lineage>
        <taxon>Eukaryota</taxon>
        <taxon>Metazoa</taxon>
        <taxon>Ecdysozoa</taxon>
        <taxon>Arthropoda</taxon>
        <taxon>Hexapoda</taxon>
        <taxon>Insecta</taxon>
        <taxon>Pterygota</taxon>
        <taxon>Neoptera</taxon>
        <taxon>Paraneoptera</taxon>
        <taxon>Hemiptera</taxon>
        <taxon>Sternorrhyncha</taxon>
        <taxon>Psylloidea</taxon>
        <taxon>Psyllidae</taxon>
        <taxon>Psyllinae</taxon>
        <taxon>Cacopsylla</taxon>
    </lineage>
</organism>